<organism evidence="11 12">
    <name type="scientific">Symbiodinium pilosum</name>
    <name type="common">Dinoflagellate</name>
    <dbReference type="NCBI Taxonomy" id="2952"/>
    <lineage>
        <taxon>Eukaryota</taxon>
        <taxon>Sar</taxon>
        <taxon>Alveolata</taxon>
        <taxon>Dinophyceae</taxon>
        <taxon>Suessiales</taxon>
        <taxon>Symbiodiniaceae</taxon>
        <taxon>Symbiodinium</taxon>
    </lineage>
</organism>
<dbReference type="EMBL" id="CAJNIZ010008779">
    <property type="protein sequence ID" value="CAE7271649.1"/>
    <property type="molecule type" value="Genomic_DNA"/>
</dbReference>
<dbReference type="InterPro" id="IPR005599">
    <property type="entry name" value="GPI_mannosylTrfase"/>
</dbReference>
<feature type="transmembrane region" description="Helical" evidence="10">
    <location>
        <begin position="187"/>
        <end position="205"/>
    </location>
</feature>
<feature type="transmembrane region" description="Helical" evidence="10">
    <location>
        <begin position="282"/>
        <end position="301"/>
    </location>
</feature>
<evidence type="ECO:0000256" key="7">
    <source>
        <dbReference type="ARBA" id="ARBA00022824"/>
    </source>
</evidence>
<comment type="subcellular location">
    <subcellularLocation>
        <location evidence="1 10">Endoplasmic reticulum membrane</location>
        <topology evidence="1 10">Multi-pass membrane protein</topology>
    </subcellularLocation>
</comment>
<dbReference type="OrthoDB" id="420331at2759"/>
<evidence type="ECO:0000256" key="8">
    <source>
        <dbReference type="ARBA" id="ARBA00022989"/>
    </source>
</evidence>
<feature type="transmembrane region" description="Helical" evidence="10">
    <location>
        <begin position="235"/>
        <end position="258"/>
    </location>
</feature>
<dbReference type="UniPathway" id="UPA00378"/>
<keyword evidence="5" id="KW-0808">Transferase</keyword>
<feature type="transmembrane region" description="Helical" evidence="10">
    <location>
        <begin position="212"/>
        <end position="229"/>
    </location>
</feature>
<comment type="similarity">
    <text evidence="3 10">Belongs to the glycosyltransferase 22 family.</text>
</comment>
<dbReference type="AlphaFoldDB" id="A0A812N427"/>
<dbReference type="EC" id="2.4.1.-" evidence="10"/>
<evidence type="ECO:0000313" key="11">
    <source>
        <dbReference type="EMBL" id="CAE7271649.1"/>
    </source>
</evidence>
<keyword evidence="6 10" id="KW-0812">Transmembrane</keyword>
<gene>
    <name evidence="11" type="primary">ALG9</name>
    <name evidence="11" type="ORF">SPIL2461_LOCUS5982</name>
</gene>
<dbReference type="Gene3D" id="1.50.10.10">
    <property type="match status" value="1"/>
</dbReference>
<dbReference type="SUPFAM" id="SSF48208">
    <property type="entry name" value="Six-hairpin glycosidases"/>
    <property type="match status" value="1"/>
</dbReference>
<proteinExistence type="inferred from homology"/>
<feature type="transmembrane region" description="Helical" evidence="10">
    <location>
        <begin position="117"/>
        <end position="140"/>
    </location>
</feature>
<dbReference type="InterPro" id="IPR012341">
    <property type="entry name" value="6hp_glycosidase-like_sf"/>
</dbReference>
<evidence type="ECO:0000256" key="4">
    <source>
        <dbReference type="ARBA" id="ARBA00022676"/>
    </source>
</evidence>
<dbReference type="GO" id="GO:0005975">
    <property type="term" value="P:carbohydrate metabolic process"/>
    <property type="evidence" value="ECO:0007669"/>
    <property type="project" value="InterPro"/>
</dbReference>
<evidence type="ECO:0000313" key="12">
    <source>
        <dbReference type="Proteomes" id="UP000649617"/>
    </source>
</evidence>
<dbReference type="GO" id="GO:0000026">
    <property type="term" value="F:alpha-1,2-mannosyltransferase activity"/>
    <property type="evidence" value="ECO:0007669"/>
    <property type="project" value="TreeGrafter"/>
</dbReference>
<dbReference type="Proteomes" id="UP000649617">
    <property type="component" value="Unassembled WGS sequence"/>
</dbReference>
<feature type="transmembrane region" description="Helical" evidence="10">
    <location>
        <begin position="39"/>
        <end position="62"/>
    </location>
</feature>
<dbReference type="GO" id="GO:0006487">
    <property type="term" value="P:protein N-linked glycosylation"/>
    <property type="evidence" value="ECO:0007669"/>
    <property type="project" value="TreeGrafter"/>
</dbReference>
<evidence type="ECO:0000256" key="9">
    <source>
        <dbReference type="ARBA" id="ARBA00023136"/>
    </source>
</evidence>
<comment type="pathway">
    <text evidence="2">Protein modification; protein glycosylation.</text>
</comment>
<keyword evidence="9 10" id="KW-0472">Membrane</keyword>
<dbReference type="Pfam" id="PF03901">
    <property type="entry name" value="Glyco_transf_22"/>
    <property type="match status" value="1"/>
</dbReference>
<dbReference type="PANTHER" id="PTHR22760:SF2">
    <property type="entry name" value="ALPHA-1,2-MANNOSYLTRANSFERASE ALG9"/>
    <property type="match status" value="1"/>
</dbReference>
<name>A0A812N427_SYMPI</name>
<sequence>MRLHQVQAFYCLRGCCGAVSACCEACFCDAVQSSCGHRIAILTFCFLAAASGMFHASVAVLPSSTCMYAVLLGFAAWLRKRFALGLACGSFAVLLGMAVAVPMFVPMGLAALAPQNLGFCRVLGIAIGALLFFAVLPSLVDWSYYGTRLPVWAMGNHLLYNFGIGGGGGAGADLYGTEPWTFYAKNLLLNFNLVALLALPALPCCLRRRQHAIVILPMYITLAMFTKMAHKEERFLTMLYPLLCLSAAMTVDTLLAGVEKVVSLLLREDDASCTRTWRTSKVVSSLMAAACVMVFAVTSVSRSAALHFHFMAPLQVYEKLYRHGSDALSFPAIAGQGGLCVGKEWYRFPSSFFLPSSEAETLPLLWVNSSFDGQLPRPFAAWPEGLWQVPPDMNDRNLREPSRYHHEEECSLLVDLVLQDQKEEPPDSATWEEMHCQPFLDSSEDCAVCFEAPPIAVPDVPAMAAAMYVAMAAGLFQKWAPATLSIVPGAKAVVTILVAISVSGRPETWLLRPSVATSDNLVSHCIGFHHFLAEACGPFLDEALAVRNVYPPAFLQLLPPAVAEPPAGMCHQVEYAKLMGIKLEETGDTASMYSSIVSDSTATSSKRTDGHQVQGNGGNGHGMLRWILSAGLRQLTARSLATLDTERGTMDGLPAILGKPFQPALERYCRVEPPLRREELQELKSLLAAKKTLDTSKAKCMGKDGKPTGTFSASAANAKGDHTGSSMFGSWLRDNCIIAWGLFYTDPEGPGSNDAVACLNSIARFLLKYQSHKMELVINGLKDVKGDEKTWMDRPHIRFIGETGLEDPKWYNHKQNDALGYFMWARTQLAWHKKLPFDGEHLKLMGQLFDYLRAIESWEDLDGGHWEEHSAVHASSIGPPLAAVKLFKKVAARDGFLPPCKSDTLDVLESNLQSALAKILPNEIIFPTDLARDSDSATVFLAYPLEVVDDAAALQIMDRLKKVMGHIGMCRYRKDSYWCKDYKEKVGDDPTKHFTDEELKERDRLLKEGEEAQWCLFDPMVSAFYGRMYQKTKDSKYLRLQQLFLARSLAAITGDSCPYGPWHCAEAYYLEKDTWVPNDDTPLVWTQVDLKMALFEMERSLALVV</sequence>
<accession>A0A812N427</accession>
<dbReference type="GO" id="GO:0005789">
    <property type="term" value="C:endoplasmic reticulum membrane"/>
    <property type="evidence" value="ECO:0007669"/>
    <property type="project" value="UniProtKB-SubCell"/>
</dbReference>
<evidence type="ECO:0000256" key="1">
    <source>
        <dbReference type="ARBA" id="ARBA00004477"/>
    </source>
</evidence>
<evidence type="ECO:0000256" key="5">
    <source>
        <dbReference type="ARBA" id="ARBA00022679"/>
    </source>
</evidence>
<reference evidence="11" key="1">
    <citation type="submission" date="2021-02" db="EMBL/GenBank/DDBJ databases">
        <authorList>
            <person name="Dougan E. K."/>
            <person name="Rhodes N."/>
            <person name="Thang M."/>
            <person name="Chan C."/>
        </authorList>
    </citation>
    <scope>NUCLEOTIDE SEQUENCE</scope>
</reference>
<keyword evidence="4 10" id="KW-0328">Glycosyltransferase</keyword>
<evidence type="ECO:0000256" key="6">
    <source>
        <dbReference type="ARBA" id="ARBA00022692"/>
    </source>
</evidence>
<keyword evidence="7 10" id="KW-0256">Endoplasmic reticulum</keyword>
<evidence type="ECO:0000256" key="3">
    <source>
        <dbReference type="ARBA" id="ARBA00007063"/>
    </source>
</evidence>
<keyword evidence="12" id="KW-1185">Reference proteome</keyword>
<evidence type="ECO:0000256" key="10">
    <source>
        <dbReference type="RuleBase" id="RU363075"/>
    </source>
</evidence>
<keyword evidence="8 10" id="KW-1133">Transmembrane helix</keyword>
<feature type="transmembrane region" description="Helical" evidence="10">
    <location>
        <begin position="82"/>
        <end position="105"/>
    </location>
</feature>
<evidence type="ECO:0000256" key="2">
    <source>
        <dbReference type="ARBA" id="ARBA00004922"/>
    </source>
</evidence>
<comment type="caution">
    <text evidence="11">The sequence shown here is derived from an EMBL/GenBank/DDBJ whole genome shotgun (WGS) entry which is preliminary data.</text>
</comment>
<protein>
    <recommendedName>
        <fullName evidence="10">Mannosyltransferase</fullName>
        <ecNumber evidence="10">2.4.1.-</ecNumber>
    </recommendedName>
</protein>
<dbReference type="PANTHER" id="PTHR22760">
    <property type="entry name" value="GLYCOSYLTRANSFERASE"/>
    <property type="match status" value="1"/>
</dbReference>
<dbReference type="InterPro" id="IPR008928">
    <property type="entry name" value="6-hairpin_glycosidase_sf"/>
</dbReference>